<comment type="cofactor">
    <cofactor evidence="9">
        <name>Mg(2+)</name>
        <dbReference type="ChEBI" id="CHEBI:18420"/>
    </cofactor>
    <text evidence="9">Binds a second Mg(2+) ion via substrate during catalysis.</text>
</comment>
<reference evidence="14" key="1">
    <citation type="journal article" date="2019" name="Int. J. Syst. Evol. Microbiol.">
        <title>The Global Catalogue of Microorganisms (GCM) 10K type strain sequencing project: providing services to taxonomists for standard genome sequencing and annotation.</title>
        <authorList>
            <consortium name="The Broad Institute Genomics Platform"/>
            <consortium name="The Broad Institute Genome Sequencing Center for Infectious Disease"/>
            <person name="Wu L."/>
            <person name="Ma J."/>
        </authorList>
    </citation>
    <scope>NUCLEOTIDE SEQUENCE [LARGE SCALE GENOMIC DNA]</scope>
    <source>
        <strain evidence="14">NBRC 108565</strain>
    </source>
</reference>
<feature type="binding site" evidence="9">
    <location>
        <position position="259"/>
    </location>
    <ligand>
        <name>Mg(2+)</name>
        <dbReference type="ChEBI" id="CHEBI:18420"/>
    </ligand>
</feature>
<dbReference type="HAMAP" id="MF_00318">
    <property type="entry name" value="Enolase"/>
    <property type="match status" value="1"/>
</dbReference>
<evidence type="ECO:0000256" key="1">
    <source>
        <dbReference type="ARBA" id="ARBA00005031"/>
    </source>
</evidence>
<comment type="subcellular location">
    <subcellularLocation>
        <location evidence="9">Cytoplasm</location>
    </subcellularLocation>
    <subcellularLocation>
        <location evidence="9">Secreted</location>
    </subcellularLocation>
    <subcellularLocation>
        <location evidence="9">Cell surface</location>
    </subcellularLocation>
    <text evidence="9">Fractions of enolase are present in both the cytoplasm and on the cell surface.</text>
</comment>
<dbReference type="EC" id="4.2.1.11" evidence="3 9"/>
<dbReference type="SFLD" id="SFLDG00178">
    <property type="entry name" value="enolase"/>
    <property type="match status" value="1"/>
</dbReference>
<feature type="binding site" evidence="9">
    <location>
        <position position="328"/>
    </location>
    <ligand>
        <name>Mg(2+)</name>
        <dbReference type="ChEBI" id="CHEBI:18420"/>
    </ligand>
</feature>
<dbReference type="InterPro" id="IPR020810">
    <property type="entry name" value="Enolase_C"/>
</dbReference>
<keyword evidence="5 9" id="KW-0964">Secreted</keyword>
<comment type="pathway">
    <text evidence="1 9">Carbohydrate degradation; glycolysis; pyruvate from D-glyceraldehyde 3-phosphate: step 4/5.</text>
</comment>
<dbReference type="SUPFAM" id="SSF54826">
    <property type="entry name" value="Enolase N-terminal domain-like"/>
    <property type="match status" value="1"/>
</dbReference>
<evidence type="ECO:0000256" key="6">
    <source>
        <dbReference type="ARBA" id="ARBA00022842"/>
    </source>
</evidence>
<dbReference type="InterPro" id="IPR029017">
    <property type="entry name" value="Enolase-like_N"/>
</dbReference>
<dbReference type="SFLD" id="SFLDS00001">
    <property type="entry name" value="Enolase"/>
    <property type="match status" value="1"/>
</dbReference>
<evidence type="ECO:0000256" key="4">
    <source>
        <dbReference type="ARBA" id="ARBA00017068"/>
    </source>
</evidence>
<dbReference type="Proteomes" id="UP001321475">
    <property type="component" value="Chromosome"/>
</dbReference>
<dbReference type="PANTHER" id="PTHR11902">
    <property type="entry name" value="ENOLASE"/>
    <property type="match status" value="1"/>
</dbReference>
<evidence type="ECO:0000256" key="9">
    <source>
        <dbReference type="HAMAP-Rule" id="MF_00318"/>
    </source>
</evidence>
<comment type="similarity">
    <text evidence="2 9">Belongs to the enolase family.</text>
</comment>
<evidence type="ECO:0000313" key="14">
    <source>
        <dbReference type="Proteomes" id="UP001321475"/>
    </source>
</evidence>
<evidence type="ECO:0000259" key="12">
    <source>
        <dbReference type="SMART" id="SM01193"/>
    </source>
</evidence>
<dbReference type="SUPFAM" id="SSF51604">
    <property type="entry name" value="Enolase C-terminal domain-like"/>
    <property type="match status" value="1"/>
</dbReference>
<feature type="binding site" evidence="9">
    <location>
        <position position="404"/>
    </location>
    <ligand>
        <name>(2R)-2-phosphoglycerate</name>
        <dbReference type="ChEBI" id="CHEBI:58289"/>
    </ligand>
</feature>
<keyword evidence="9" id="KW-0479">Metal-binding</keyword>
<evidence type="ECO:0000313" key="13">
    <source>
        <dbReference type="EMBL" id="BDZ41945.1"/>
    </source>
</evidence>
<feature type="binding site" evidence="9">
    <location>
        <position position="353"/>
    </location>
    <ligand>
        <name>(2R)-2-phosphoglycerate</name>
        <dbReference type="ChEBI" id="CHEBI:58289"/>
    </ligand>
</feature>
<keyword evidence="9" id="KW-0963">Cytoplasm</keyword>
<sequence length="441" mass="46155">MGPTLEDFLMTTDRIDRTVAWEALDSRGRPTVACRVELENGAHGRTVVPSGASTGRHEAHEARDGGTRYGGWGVRSAVAAVNDEYAPLIRGMRASDRAEIDAAVEEHDGEPNLSRLGANAALAVSLATTVAHGAAENRPLWSTLGDPAGGDAGARRATIPMPMINIFSGGAHAGRAVDIQDFLVVPLGAQSFAQALEQVSDVRAHCARLLDDRGGWSALVADEGGLSARLGSNEAALELLAEGIERAGFAPDAMSIAIDVAASQLVDGDDIVLAGQGDRLSVDEWLDVVVGWTERYPLVSIEDVVGEDDWRGSSAATRRMPATQMLGDDLFATNLDRVDRGVSESAANAVLVKVNQAGSVSRAGRVLARAQDAGFATVVSARSGDTEDTWLSDLAVGWGAGQIKVGSTMRSERTAKWNRLLEIEAIDGLPFAGASVLGGTA</sequence>
<comment type="function">
    <text evidence="9">Catalyzes the reversible conversion of 2-phosphoglycerate (2-PG) into phosphoenolpyruvate (PEP). It is essential for the degradation of carbohydrates via glycolysis.</text>
</comment>
<dbReference type="EMBL" id="AP027729">
    <property type="protein sequence ID" value="BDZ41945.1"/>
    <property type="molecule type" value="Genomic_DNA"/>
</dbReference>
<feature type="binding site" evidence="9">
    <location>
        <position position="302"/>
    </location>
    <ligand>
        <name>Mg(2+)</name>
        <dbReference type="ChEBI" id="CHEBI:18420"/>
    </ligand>
</feature>
<evidence type="ECO:0000256" key="2">
    <source>
        <dbReference type="ARBA" id="ARBA00009604"/>
    </source>
</evidence>
<dbReference type="PRINTS" id="PR00148">
    <property type="entry name" value="ENOLASE"/>
</dbReference>
<dbReference type="SFLD" id="SFLDF00002">
    <property type="entry name" value="enolase"/>
    <property type="match status" value="1"/>
</dbReference>
<keyword evidence="7 9" id="KW-0324">Glycolysis</keyword>
<feature type="compositionally biased region" description="Basic and acidic residues" evidence="10">
    <location>
        <begin position="55"/>
        <end position="64"/>
    </location>
</feature>
<name>A0ABM8G1M6_9CELL</name>
<dbReference type="PIRSF" id="PIRSF001400">
    <property type="entry name" value="Enolase"/>
    <property type="match status" value="1"/>
</dbReference>
<evidence type="ECO:0000259" key="11">
    <source>
        <dbReference type="SMART" id="SM01192"/>
    </source>
</evidence>
<feature type="region of interest" description="Disordered" evidence="10">
    <location>
        <begin position="44"/>
        <end position="64"/>
    </location>
</feature>
<organism evidence="13 14">
    <name type="scientific">Paraoerskovia sediminicola</name>
    <dbReference type="NCBI Taxonomy" id="1138587"/>
    <lineage>
        <taxon>Bacteria</taxon>
        <taxon>Bacillati</taxon>
        <taxon>Actinomycetota</taxon>
        <taxon>Actinomycetes</taxon>
        <taxon>Micrococcales</taxon>
        <taxon>Cellulomonadaceae</taxon>
        <taxon>Paraoerskovia</taxon>
    </lineage>
</organism>
<evidence type="ECO:0000256" key="5">
    <source>
        <dbReference type="ARBA" id="ARBA00022525"/>
    </source>
</evidence>
<feature type="active site" description="Proton acceptor" evidence="9">
    <location>
        <position position="353"/>
    </location>
</feature>
<dbReference type="SMART" id="SM01193">
    <property type="entry name" value="Enolase_N"/>
    <property type="match status" value="1"/>
</dbReference>
<keyword evidence="6 9" id="KW-0460">Magnesium</keyword>
<dbReference type="Gene3D" id="3.20.20.120">
    <property type="entry name" value="Enolase-like C-terminal domain"/>
    <property type="match status" value="1"/>
</dbReference>
<dbReference type="InterPro" id="IPR036849">
    <property type="entry name" value="Enolase-like_C_sf"/>
</dbReference>
<feature type="active site" description="Proton donor" evidence="9">
    <location>
        <position position="223"/>
    </location>
</feature>
<dbReference type="InterPro" id="IPR000941">
    <property type="entry name" value="Enolase"/>
</dbReference>
<dbReference type="Pfam" id="PF00113">
    <property type="entry name" value="Enolase_C"/>
    <property type="match status" value="1"/>
</dbReference>
<evidence type="ECO:0000256" key="10">
    <source>
        <dbReference type="SAM" id="MobiDB-lite"/>
    </source>
</evidence>
<keyword evidence="14" id="KW-1185">Reference proteome</keyword>
<dbReference type="SMART" id="SM01192">
    <property type="entry name" value="Enolase_C"/>
    <property type="match status" value="1"/>
</dbReference>
<gene>
    <name evidence="13" type="primary">eno_1</name>
    <name evidence="9" type="synonym">eno</name>
    <name evidence="13" type="ORF">GCM10025865_12440</name>
</gene>
<evidence type="ECO:0000256" key="7">
    <source>
        <dbReference type="ARBA" id="ARBA00023152"/>
    </source>
</evidence>
<proteinExistence type="inferred from homology"/>
<dbReference type="Pfam" id="PF03952">
    <property type="entry name" value="Enolase_N"/>
    <property type="match status" value="1"/>
</dbReference>
<feature type="binding site" evidence="9">
    <location>
        <position position="180"/>
    </location>
    <ligand>
        <name>(2R)-2-phosphoglycerate</name>
        <dbReference type="ChEBI" id="CHEBI:58289"/>
    </ligand>
</feature>
<comment type="catalytic activity">
    <reaction evidence="9">
        <text>(2R)-2-phosphoglycerate = phosphoenolpyruvate + H2O</text>
        <dbReference type="Rhea" id="RHEA:10164"/>
        <dbReference type="ChEBI" id="CHEBI:15377"/>
        <dbReference type="ChEBI" id="CHEBI:58289"/>
        <dbReference type="ChEBI" id="CHEBI:58702"/>
        <dbReference type="EC" id="4.2.1.11"/>
    </reaction>
</comment>
<feature type="binding site" evidence="9">
    <location>
        <position position="382"/>
    </location>
    <ligand>
        <name>(2R)-2-phosphoglycerate</name>
        <dbReference type="ChEBI" id="CHEBI:58289"/>
    </ligand>
</feature>
<feature type="binding site" evidence="9">
    <location>
        <position position="383"/>
    </location>
    <ligand>
        <name>(2R)-2-phosphoglycerate</name>
        <dbReference type="ChEBI" id="CHEBI:58289"/>
    </ligand>
</feature>
<evidence type="ECO:0000256" key="8">
    <source>
        <dbReference type="ARBA" id="ARBA00023239"/>
    </source>
</evidence>
<keyword evidence="8 9" id="KW-0456">Lyase</keyword>
<feature type="domain" description="Enolase N-terminal" evidence="12">
    <location>
        <begin position="15"/>
        <end position="144"/>
    </location>
</feature>
<feature type="domain" description="Enolase C-terminal TIM barrel" evidence="11">
    <location>
        <begin position="156"/>
        <end position="439"/>
    </location>
</feature>
<dbReference type="Gene3D" id="3.30.390.10">
    <property type="entry name" value="Enolase-like, N-terminal domain"/>
    <property type="match status" value="1"/>
</dbReference>
<dbReference type="PANTHER" id="PTHR11902:SF1">
    <property type="entry name" value="ENOLASE"/>
    <property type="match status" value="1"/>
</dbReference>
<protein>
    <recommendedName>
        <fullName evidence="4 9">Enolase</fullName>
        <ecNumber evidence="3 9">4.2.1.11</ecNumber>
    </recommendedName>
    <alternativeName>
        <fullName evidence="9">2-phospho-D-glycerate hydro-lyase</fullName>
    </alternativeName>
    <alternativeName>
        <fullName evidence="9">2-phosphoglycerate dehydratase</fullName>
    </alternativeName>
</protein>
<dbReference type="InterPro" id="IPR020811">
    <property type="entry name" value="Enolase_N"/>
</dbReference>
<accession>A0ABM8G1M6</accession>
<evidence type="ECO:0000256" key="3">
    <source>
        <dbReference type="ARBA" id="ARBA00012058"/>
    </source>
</evidence>